<sequence>MTKVRVLFLLWVTCSLLGIDCAPQLPMMPGEMPSVPPRGGMALSNILRMFGLNFDFNAGVNGGARLADGNGGGPGFNIGFGGNGGVSLGR</sequence>
<reference evidence="2" key="2">
    <citation type="submission" date="2020-06" db="EMBL/GenBank/DDBJ databases">
        <authorList>
            <person name="Sheffer M."/>
        </authorList>
    </citation>
    <scope>NUCLEOTIDE SEQUENCE</scope>
</reference>
<comment type="caution">
    <text evidence="2">The sequence shown here is derived from an EMBL/GenBank/DDBJ whole genome shotgun (WGS) entry which is preliminary data.</text>
</comment>
<dbReference type="AlphaFoldDB" id="A0A8T0F6Y7"/>
<name>A0A8T0F6Y7_ARGBR</name>
<reference evidence="2" key="1">
    <citation type="journal article" date="2020" name="bioRxiv">
        <title>Chromosome-level reference genome of the European wasp spider Argiope bruennichi: a resource for studies on range expansion and evolutionary adaptation.</title>
        <authorList>
            <person name="Sheffer M.M."/>
            <person name="Hoppe A."/>
            <person name="Krehenwinkel H."/>
            <person name="Uhl G."/>
            <person name="Kuss A.W."/>
            <person name="Jensen L."/>
            <person name="Jensen C."/>
            <person name="Gillespie R.G."/>
            <person name="Hoff K.J."/>
            <person name="Prost S."/>
        </authorList>
    </citation>
    <scope>NUCLEOTIDE SEQUENCE</scope>
</reference>
<evidence type="ECO:0000256" key="1">
    <source>
        <dbReference type="SAM" id="SignalP"/>
    </source>
</evidence>
<keyword evidence="1" id="KW-0732">Signal</keyword>
<evidence type="ECO:0000313" key="2">
    <source>
        <dbReference type="EMBL" id="KAF8786621.1"/>
    </source>
</evidence>
<evidence type="ECO:0008006" key="4">
    <source>
        <dbReference type="Google" id="ProtNLM"/>
    </source>
</evidence>
<dbReference type="EMBL" id="JABXBU010000015">
    <property type="protein sequence ID" value="KAF8786621.1"/>
    <property type="molecule type" value="Genomic_DNA"/>
</dbReference>
<proteinExistence type="predicted"/>
<keyword evidence="3" id="KW-1185">Reference proteome</keyword>
<gene>
    <name evidence="2" type="ORF">HNY73_008310</name>
</gene>
<feature type="chain" id="PRO_5035852757" description="Glycine-rich protein" evidence="1">
    <location>
        <begin position="22"/>
        <end position="90"/>
    </location>
</feature>
<evidence type="ECO:0000313" key="3">
    <source>
        <dbReference type="Proteomes" id="UP000807504"/>
    </source>
</evidence>
<dbReference type="Proteomes" id="UP000807504">
    <property type="component" value="Unassembled WGS sequence"/>
</dbReference>
<organism evidence="2 3">
    <name type="scientific">Argiope bruennichi</name>
    <name type="common">Wasp spider</name>
    <name type="synonym">Aranea bruennichi</name>
    <dbReference type="NCBI Taxonomy" id="94029"/>
    <lineage>
        <taxon>Eukaryota</taxon>
        <taxon>Metazoa</taxon>
        <taxon>Ecdysozoa</taxon>
        <taxon>Arthropoda</taxon>
        <taxon>Chelicerata</taxon>
        <taxon>Arachnida</taxon>
        <taxon>Araneae</taxon>
        <taxon>Araneomorphae</taxon>
        <taxon>Entelegynae</taxon>
        <taxon>Araneoidea</taxon>
        <taxon>Araneidae</taxon>
        <taxon>Argiope</taxon>
    </lineage>
</organism>
<accession>A0A8T0F6Y7</accession>
<protein>
    <recommendedName>
        <fullName evidence="4">Glycine-rich protein</fullName>
    </recommendedName>
</protein>
<feature type="signal peptide" evidence="1">
    <location>
        <begin position="1"/>
        <end position="21"/>
    </location>
</feature>